<dbReference type="Pfam" id="PF09827">
    <property type="entry name" value="CRISPR_Cas2"/>
    <property type="match status" value="1"/>
</dbReference>
<evidence type="ECO:0000313" key="11">
    <source>
        <dbReference type="Proteomes" id="UP001157911"/>
    </source>
</evidence>
<evidence type="ECO:0000256" key="8">
    <source>
        <dbReference type="ARBA" id="ARBA00023118"/>
    </source>
</evidence>
<comment type="similarity">
    <text evidence="2 9">Belongs to the CRISPR-associated endoribonuclease Cas2 protein family.</text>
</comment>
<protein>
    <recommendedName>
        <fullName evidence="9">CRISPR-associated endoribonuclease Cas2</fullName>
        <ecNumber evidence="9">3.1.-.-</ecNumber>
    </recommendedName>
</protein>
<gene>
    <name evidence="9" type="primary">cas2</name>
    <name evidence="10" type="ORF">SAMN06265339_0287</name>
</gene>
<dbReference type="NCBIfam" id="TIGR01573">
    <property type="entry name" value="cas2"/>
    <property type="match status" value="1"/>
</dbReference>
<dbReference type="EMBL" id="FXUB01000001">
    <property type="protein sequence ID" value="SMP05190.1"/>
    <property type="molecule type" value="Genomic_DNA"/>
</dbReference>
<keyword evidence="3 9" id="KW-0540">Nuclease</keyword>
<proteinExistence type="inferred from homology"/>
<keyword evidence="7 9" id="KW-0460">Magnesium</keyword>
<dbReference type="CDD" id="cd09725">
    <property type="entry name" value="Cas2_I_II_III"/>
    <property type="match status" value="1"/>
</dbReference>
<dbReference type="InterPro" id="IPR021127">
    <property type="entry name" value="CRISPR_associated_Cas2"/>
</dbReference>
<evidence type="ECO:0000313" key="10">
    <source>
        <dbReference type="EMBL" id="SMP05190.1"/>
    </source>
</evidence>
<accession>A0ABY1NBU7</accession>
<dbReference type="InterPro" id="IPR019199">
    <property type="entry name" value="Virulence_VapD/CRISPR_Cas2"/>
</dbReference>
<dbReference type="SUPFAM" id="SSF143430">
    <property type="entry name" value="TTP0101/SSO1404-like"/>
    <property type="match status" value="1"/>
</dbReference>
<keyword evidence="5 9" id="KW-0255">Endonuclease</keyword>
<comment type="subunit">
    <text evidence="9">Homodimer, forms a heterotetramer with a Cas1 homodimer.</text>
</comment>
<dbReference type="Proteomes" id="UP001157911">
    <property type="component" value="Unassembled WGS sequence"/>
</dbReference>
<sequence>MRLPKRIKRFVVAYDVCVKDDSYVEKRNSAKRRTKIMRVLYDYGIRTQLSVFEVVLKSRQYEELIERVEKILRKETDKVYIYPIDAGSESKIVRLGKEINILGDMFL</sequence>
<evidence type="ECO:0000256" key="3">
    <source>
        <dbReference type="ARBA" id="ARBA00022722"/>
    </source>
</evidence>
<dbReference type="EC" id="3.1.-.-" evidence="9"/>
<evidence type="ECO:0000256" key="2">
    <source>
        <dbReference type="ARBA" id="ARBA00009959"/>
    </source>
</evidence>
<evidence type="ECO:0000256" key="9">
    <source>
        <dbReference type="HAMAP-Rule" id="MF_01471"/>
    </source>
</evidence>
<comment type="function">
    <text evidence="9">CRISPR (clustered regularly interspaced short palindromic repeat), is an adaptive immune system that provides protection against mobile genetic elements (viruses, transposable elements and conjugative plasmids). CRISPR clusters contain sequences complementary to antecedent mobile elements and target invading nucleic acids. CRISPR clusters are transcribed and processed into CRISPR RNA (crRNA). Functions as a ssRNA-specific endoribonuclease. Involved in the integration of spacer DNA into the CRISPR cassette.</text>
</comment>
<dbReference type="GO" id="GO:0004519">
    <property type="term" value="F:endonuclease activity"/>
    <property type="evidence" value="ECO:0007669"/>
    <property type="project" value="UniProtKB-KW"/>
</dbReference>
<dbReference type="PANTHER" id="PTHR34405:SF3">
    <property type="entry name" value="CRISPR-ASSOCIATED ENDORIBONUCLEASE CAS2 3"/>
    <property type="match status" value="1"/>
</dbReference>
<comment type="cofactor">
    <cofactor evidence="1 9">
        <name>Mg(2+)</name>
        <dbReference type="ChEBI" id="CHEBI:18420"/>
    </cofactor>
</comment>
<evidence type="ECO:0000256" key="1">
    <source>
        <dbReference type="ARBA" id="ARBA00001946"/>
    </source>
</evidence>
<reference evidence="10 11" key="1">
    <citation type="submission" date="2017-05" db="EMBL/GenBank/DDBJ databases">
        <authorList>
            <person name="Varghese N."/>
            <person name="Submissions S."/>
        </authorList>
    </citation>
    <scope>NUCLEOTIDE SEQUENCE [LARGE SCALE GENOMIC DNA]</scope>
    <source>
        <strain evidence="10 11">DSM 15522</strain>
    </source>
</reference>
<dbReference type="HAMAP" id="MF_01471">
    <property type="entry name" value="Cas2"/>
    <property type="match status" value="1"/>
</dbReference>
<dbReference type="PANTHER" id="PTHR34405">
    <property type="entry name" value="CRISPR-ASSOCIATED ENDORIBONUCLEASE CAS2"/>
    <property type="match status" value="1"/>
</dbReference>
<evidence type="ECO:0000256" key="4">
    <source>
        <dbReference type="ARBA" id="ARBA00022723"/>
    </source>
</evidence>
<name>A0ABY1NBU7_9BACT</name>
<organism evidence="10 11">
    <name type="scientific">Desulfurobacterium pacificum</name>
    <dbReference type="NCBI Taxonomy" id="240166"/>
    <lineage>
        <taxon>Bacteria</taxon>
        <taxon>Pseudomonadati</taxon>
        <taxon>Aquificota</taxon>
        <taxon>Aquificia</taxon>
        <taxon>Desulfurobacteriales</taxon>
        <taxon>Desulfurobacteriaceae</taxon>
        <taxon>Desulfurobacterium</taxon>
    </lineage>
</organism>
<feature type="binding site" evidence="9">
    <location>
        <position position="15"/>
    </location>
    <ligand>
        <name>Mg(2+)</name>
        <dbReference type="ChEBI" id="CHEBI:18420"/>
        <note>catalytic</note>
    </ligand>
</feature>
<keyword evidence="8 9" id="KW-0051">Antiviral defense</keyword>
<dbReference type="Gene3D" id="3.30.70.240">
    <property type="match status" value="1"/>
</dbReference>
<evidence type="ECO:0000256" key="7">
    <source>
        <dbReference type="ARBA" id="ARBA00022842"/>
    </source>
</evidence>
<keyword evidence="4 9" id="KW-0479">Metal-binding</keyword>
<evidence type="ECO:0000256" key="5">
    <source>
        <dbReference type="ARBA" id="ARBA00022759"/>
    </source>
</evidence>
<comment type="caution">
    <text evidence="10">The sequence shown here is derived from an EMBL/GenBank/DDBJ whole genome shotgun (WGS) entry which is preliminary data.</text>
</comment>
<keyword evidence="11" id="KW-1185">Reference proteome</keyword>
<evidence type="ECO:0000256" key="6">
    <source>
        <dbReference type="ARBA" id="ARBA00022801"/>
    </source>
</evidence>
<dbReference type="RefSeq" id="WP_283399795.1">
    <property type="nucleotide sequence ID" value="NZ_FXUB01000001.1"/>
</dbReference>
<keyword evidence="6 9" id="KW-0378">Hydrolase</keyword>